<feature type="compositionally biased region" description="Low complexity" evidence="1">
    <location>
        <begin position="704"/>
        <end position="713"/>
    </location>
</feature>
<reference evidence="3 4" key="1">
    <citation type="submission" date="2017-05" db="EMBL/GenBank/DDBJ databases">
        <title>The Genome Sequence of Candida krusei Ckrusei653.</title>
        <authorList>
            <person name="Cuomo C."/>
            <person name="Forche A."/>
            <person name="Young S."/>
            <person name="Abouelleil A."/>
            <person name="Cao P."/>
            <person name="Chapman S."/>
            <person name="Cusick C."/>
            <person name="Shea T."/>
            <person name="Nusbaum C."/>
            <person name="Birren B."/>
        </authorList>
    </citation>
    <scope>NUCLEOTIDE SEQUENCE [LARGE SCALE GENOMIC DNA]</scope>
    <source>
        <strain evidence="3 4">Ckrusei653</strain>
    </source>
</reference>
<feature type="compositionally biased region" description="Basic and acidic residues" evidence="1">
    <location>
        <begin position="299"/>
        <end position="323"/>
    </location>
</feature>
<comment type="caution">
    <text evidence="3">The sequence shown here is derived from an EMBL/GenBank/DDBJ whole genome shotgun (WGS) entry which is preliminary data.</text>
</comment>
<dbReference type="Pfam" id="PF08632">
    <property type="entry name" value="Zds_C"/>
    <property type="match status" value="1"/>
</dbReference>
<feature type="compositionally biased region" description="Low complexity" evidence="1">
    <location>
        <begin position="980"/>
        <end position="996"/>
    </location>
</feature>
<dbReference type="PANTHER" id="PTHR28089:SF1">
    <property type="entry name" value="PROTEIN ZDS1-RELATED"/>
    <property type="match status" value="1"/>
</dbReference>
<feature type="region of interest" description="Disordered" evidence="1">
    <location>
        <begin position="1042"/>
        <end position="1068"/>
    </location>
</feature>
<feature type="region of interest" description="Disordered" evidence="1">
    <location>
        <begin position="111"/>
        <end position="152"/>
    </location>
</feature>
<dbReference type="GO" id="GO:0005737">
    <property type="term" value="C:cytoplasm"/>
    <property type="evidence" value="ECO:0007669"/>
    <property type="project" value="TreeGrafter"/>
</dbReference>
<dbReference type="Proteomes" id="UP000195871">
    <property type="component" value="Unassembled WGS sequence"/>
</dbReference>
<feature type="compositionally biased region" description="Polar residues" evidence="1">
    <location>
        <begin position="714"/>
        <end position="739"/>
    </location>
</feature>
<feature type="compositionally biased region" description="Low complexity" evidence="1">
    <location>
        <begin position="18"/>
        <end position="57"/>
    </location>
</feature>
<feature type="region of interest" description="Disordered" evidence="1">
    <location>
        <begin position="680"/>
        <end position="739"/>
    </location>
</feature>
<feature type="region of interest" description="Disordered" evidence="1">
    <location>
        <begin position="972"/>
        <end position="1023"/>
    </location>
</feature>
<feature type="compositionally biased region" description="Basic and acidic residues" evidence="1">
    <location>
        <begin position="879"/>
        <end position="899"/>
    </location>
</feature>
<evidence type="ECO:0000313" key="4">
    <source>
        <dbReference type="Proteomes" id="UP000195871"/>
    </source>
</evidence>
<feature type="region of interest" description="Disordered" evidence="1">
    <location>
        <begin position="435"/>
        <end position="546"/>
    </location>
</feature>
<evidence type="ECO:0000256" key="1">
    <source>
        <dbReference type="SAM" id="MobiDB-lite"/>
    </source>
</evidence>
<feature type="compositionally biased region" description="Polar residues" evidence="1">
    <location>
        <begin position="680"/>
        <end position="689"/>
    </location>
</feature>
<feature type="region of interest" description="Disordered" evidence="1">
    <location>
        <begin position="395"/>
        <end position="423"/>
    </location>
</feature>
<dbReference type="VEuPathDB" id="FungiDB:C5L36_0B10140"/>
<dbReference type="EMBL" id="NHMM01000006">
    <property type="protein sequence ID" value="OUT20825.1"/>
    <property type="molecule type" value="Genomic_DNA"/>
</dbReference>
<feature type="compositionally biased region" description="Low complexity" evidence="1">
    <location>
        <begin position="111"/>
        <end position="129"/>
    </location>
</feature>
<dbReference type="InterPro" id="IPR040206">
    <property type="entry name" value="Zds1/2"/>
</dbReference>
<feature type="compositionally biased region" description="Polar residues" evidence="1">
    <location>
        <begin position="901"/>
        <end position="924"/>
    </location>
</feature>
<feature type="compositionally biased region" description="Polar residues" evidence="1">
    <location>
        <begin position="1012"/>
        <end position="1021"/>
    </location>
</feature>
<dbReference type="InterPro" id="IPR013941">
    <property type="entry name" value="ZDS1_C"/>
</dbReference>
<accession>A0A1Z8JJS1</accession>
<feature type="region of interest" description="Disordered" evidence="1">
    <location>
        <begin position="1"/>
        <end position="67"/>
    </location>
</feature>
<feature type="compositionally biased region" description="Polar residues" evidence="1">
    <location>
        <begin position="399"/>
        <end position="419"/>
    </location>
</feature>
<sequence length="1192" mass="133516">MDHTSKELVFSSHQNMNSSTGSGSQQQATQRNTSPQKSIQSSKSTSPKKSPTNSPKKSPQKQDFQEASAAVELEYNAVKRLKRLSIGNSLNFDPDLPLPNDEDYYLNLDYSNDSSSSSSLNGYTNSRNGSLKRSKSKLSKHSITRSIDSDESVEDVYDDAVDDTIETFKDTSRLNTSAQRGIIEYIDSSVDDNSQSQDLDASIDQESILNNEEMIWVPATAHPQISPENFKKHIENTDNNDNLNVKKPSLRELTTQLATLSKRAGLDDNDAITLARSLSTRSIGITKVERDMFTYNENDDNHGSKDEKNDLSENSRKPDVSSDLRRIKSRKVLLRNKLNTKTRESLFIKSEDDINMDSNDDIVNISPNSVTLPDFVGDLQDNTWTNYRRQKHSVDNDIHSTSSPSYMKPLDSSQTNPESSSHHNHVYKDIRKIHNAQRPLGRPQINPLKLKTPTSRLPDLPLSTQASPTNVSPSSSSSSASPSSSNRSPTNVGAQSAPIPHQHNQSHRVPKQAANNSVPEVVVLGPKHQNNPQTQHYQKSNARPSQYSLQKQRVLQQQVHKQQPLHNGGVIRETNHQHRHHQKQNYQHQIHDASTMQNFRQTNQNIANQHVSSKGQHRQQSQILAAQNRQKQQLNILTDQNRQKQQQPNPRQKYPQSVPHNVLHAANENIPTQNRVICEKNNGNVTSRSPRGRDQYDKLPPSPKSYSHKSPLSVKTSPGSGSTNSTERIQNSSPDSQNLHIKVGNVIQETRNLDISDKKFNEEKKIVNPAEKLINFVEHVAGGAELDERYSDNKLAGELRNSKEHGREDEKEKEKVKESKKSKNAFTSFFKIKREKPHSPSVSSDADEPKQLFKTKRSKSISSEGGSSPKADFISFFGGRKDKSKSKEVEVKEPSEKHIIKTSSIPDMPNKNDSANSKISTTFCGNHDSNKSRDPVTDKKESTKPEKLSLNPKSKSLATDMSCKIPDYVSASTSEAISGKTATVSSKSVPSVSTNKESLDVSLSSREAPKSFVQNPNIESTDSFDNEIEDTVDQKILSEEHKQVEVSEKPINESQTGSSTILQNPGDAESTEIIKKSLRETLKLRGRPTKPNQPLEMKDSAFGFPLPPVSNASLVMLDHRFPVHVERAIYRLSHLKLADPKRPLRQQVLLSNFMYSYLNLVNHTLWIQSKEQDESEDNEVPISDRSVVVASD</sequence>
<dbReference type="AlphaFoldDB" id="A0A1Z8JJS1"/>
<dbReference type="GO" id="GO:0030010">
    <property type="term" value="P:establishment of cell polarity"/>
    <property type="evidence" value="ECO:0007669"/>
    <property type="project" value="TreeGrafter"/>
</dbReference>
<feature type="compositionally biased region" description="Basic and acidic residues" evidence="1">
    <location>
        <begin position="798"/>
        <end position="821"/>
    </location>
</feature>
<feature type="region of interest" description="Disordered" evidence="1">
    <location>
        <begin position="1172"/>
        <end position="1192"/>
    </location>
</feature>
<dbReference type="GO" id="GO:0010971">
    <property type="term" value="P:positive regulation of G2/M transition of mitotic cell cycle"/>
    <property type="evidence" value="ECO:0007669"/>
    <property type="project" value="TreeGrafter"/>
</dbReference>
<feature type="compositionally biased region" description="Basic and acidic residues" evidence="1">
    <location>
        <begin position="1042"/>
        <end position="1051"/>
    </location>
</feature>
<name>A0A1Z8JJS1_PICKU</name>
<organism evidence="3 4">
    <name type="scientific">Pichia kudriavzevii</name>
    <name type="common">Yeast</name>
    <name type="synonym">Issatchenkia orientalis</name>
    <dbReference type="NCBI Taxonomy" id="4909"/>
    <lineage>
        <taxon>Eukaryota</taxon>
        <taxon>Fungi</taxon>
        <taxon>Dikarya</taxon>
        <taxon>Ascomycota</taxon>
        <taxon>Saccharomycotina</taxon>
        <taxon>Pichiomycetes</taxon>
        <taxon>Pichiales</taxon>
        <taxon>Pichiaceae</taxon>
        <taxon>Pichia</taxon>
    </lineage>
</organism>
<feature type="compositionally biased region" description="Basic and acidic residues" evidence="1">
    <location>
        <begin position="928"/>
        <end position="947"/>
    </location>
</feature>
<evidence type="ECO:0000313" key="3">
    <source>
        <dbReference type="EMBL" id="OUT20825.1"/>
    </source>
</evidence>
<feature type="compositionally biased region" description="Low complexity" evidence="1">
    <location>
        <begin position="466"/>
        <end position="492"/>
    </location>
</feature>
<evidence type="ECO:0000259" key="2">
    <source>
        <dbReference type="SMART" id="SM01327"/>
    </source>
</evidence>
<proteinExistence type="predicted"/>
<feature type="region of interest" description="Disordered" evidence="1">
    <location>
        <begin position="294"/>
        <end position="323"/>
    </location>
</feature>
<feature type="region of interest" description="Disordered" evidence="1">
    <location>
        <begin position="798"/>
        <end position="958"/>
    </location>
</feature>
<dbReference type="PANTHER" id="PTHR28089">
    <property type="entry name" value="PROTEIN ZDS1-RELATED"/>
    <property type="match status" value="1"/>
</dbReference>
<dbReference type="SMART" id="SM01327">
    <property type="entry name" value="Zds_C"/>
    <property type="match status" value="1"/>
</dbReference>
<protein>
    <recommendedName>
        <fullName evidence="2">Protein Zds1 C-terminal domain-containing protein</fullName>
    </recommendedName>
</protein>
<feature type="compositionally biased region" description="Polar residues" evidence="1">
    <location>
        <begin position="1052"/>
        <end position="1063"/>
    </location>
</feature>
<gene>
    <name evidence="3" type="ORF">CAS74_003821</name>
</gene>
<feature type="compositionally biased region" description="Basic residues" evidence="1">
    <location>
        <begin position="130"/>
        <end position="143"/>
    </location>
</feature>
<feature type="compositionally biased region" description="Polar residues" evidence="1">
    <location>
        <begin position="528"/>
        <end position="546"/>
    </location>
</feature>
<feature type="domain" description="Protein Zds1 C-terminal" evidence="2">
    <location>
        <begin position="1110"/>
        <end position="1162"/>
    </location>
</feature>